<dbReference type="AlphaFoldDB" id="A0A699VEX3"/>
<dbReference type="EMBL" id="BKCJ011423425">
    <property type="protein sequence ID" value="GFD32348.1"/>
    <property type="molecule type" value="Genomic_DNA"/>
</dbReference>
<reference evidence="1" key="1">
    <citation type="journal article" date="2019" name="Sci. Rep.">
        <title>Draft genome of Tanacetum cinerariifolium, the natural source of mosquito coil.</title>
        <authorList>
            <person name="Yamashiro T."/>
            <person name="Shiraishi A."/>
            <person name="Satake H."/>
            <person name="Nakayama K."/>
        </authorList>
    </citation>
    <scope>NUCLEOTIDE SEQUENCE</scope>
</reference>
<evidence type="ECO:0000313" key="1">
    <source>
        <dbReference type="EMBL" id="GFD32348.1"/>
    </source>
</evidence>
<name>A0A699VEX3_TANCI</name>
<gene>
    <name evidence="1" type="ORF">Tci_904317</name>
</gene>
<proteinExistence type="predicted"/>
<comment type="caution">
    <text evidence="1">The sequence shown here is derived from an EMBL/GenBank/DDBJ whole genome shotgun (WGS) entry which is preliminary data.</text>
</comment>
<protein>
    <submittedName>
        <fullName evidence="1">Uncharacterized protein</fullName>
    </submittedName>
</protein>
<organism evidence="1">
    <name type="scientific">Tanacetum cinerariifolium</name>
    <name type="common">Dalmatian daisy</name>
    <name type="synonym">Chrysanthemum cinerariifolium</name>
    <dbReference type="NCBI Taxonomy" id="118510"/>
    <lineage>
        <taxon>Eukaryota</taxon>
        <taxon>Viridiplantae</taxon>
        <taxon>Streptophyta</taxon>
        <taxon>Embryophyta</taxon>
        <taxon>Tracheophyta</taxon>
        <taxon>Spermatophyta</taxon>
        <taxon>Magnoliopsida</taxon>
        <taxon>eudicotyledons</taxon>
        <taxon>Gunneridae</taxon>
        <taxon>Pentapetalae</taxon>
        <taxon>asterids</taxon>
        <taxon>campanulids</taxon>
        <taxon>Asterales</taxon>
        <taxon>Asteraceae</taxon>
        <taxon>Asteroideae</taxon>
        <taxon>Anthemideae</taxon>
        <taxon>Anthemidinae</taxon>
        <taxon>Tanacetum</taxon>
    </lineage>
</organism>
<sequence length="83" mass="9163">MGEKWGFLFIKFSSSVGLEGVLEHGLWLIHSVPLILRKWIPTAELSQDELTSVPVWVKINGVLMLAFTAEGLSAIATQLGRID</sequence>
<dbReference type="PANTHER" id="PTHR31286:SF99">
    <property type="entry name" value="DUF4283 DOMAIN-CONTAINING PROTEIN"/>
    <property type="match status" value="1"/>
</dbReference>
<dbReference type="PANTHER" id="PTHR31286">
    <property type="entry name" value="GLYCINE-RICH CELL WALL STRUCTURAL PROTEIN 1.8-LIKE"/>
    <property type="match status" value="1"/>
</dbReference>
<accession>A0A699VEX3</accession>
<dbReference type="InterPro" id="IPR040256">
    <property type="entry name" value="At4g02000-like"/>
</dbReference>